<comment type="subcellular location">
    <subcellularLocation>
        <location evidence="1">Membrane</location>
        <topology evidence="1">Single-pass membrane protein</topology>
    </subcellularLocation>
</comment>
<dbReference type="InterPro" id="IPR018448">
    <property type="entry name" value="TatB"/>
</dbReference>
<evidence type="ECO:0000313" key="9">
    <source>
        <dbReference type="EMBL" id="CBH96532.1"/>
    </source>
</evidence>
<protein>
    <submittedName>
        <fullName evidence="9">Putative Sec-independent protein translocase protein tatB</fullName>
    </submittedName>
</protein>
<proteinExistence type="inferred from homology"/>
<evidence type="ECO:0000256" key="1">
    <source>
        <dbReference type="ARBA" id="ARBA00004167"/>
    </source>
</evidence>
<keyword evidence="5" id="KW-0653">Protein transport</keyword>
<dbReference type="Pfam" id="PF02416">
    <property type="entry name" value="TatA_B_E"/>
    <property type="match status" value="1"/>
</dbReference>
<keyword evidence="6" id="KW-1133">Transmembrane helix</keyword>
<keyword evidence="4" id="KW-0812">Transmembrane</keyword>
<dbReference type="EMBL" id="CABM01000027">
    <property type="protein sequence ID" value="CBH96532.1"/>
    <property type="molecule type" value="Genomic_DNA"/>
</dbReference>
<evidence type="ECO:0000256" key="2">
    <source>
        <dbReference type="ARBA" id="ARBA00022448"/>
    </source>
</evidence>
<sequence>MFDIGISELGVIGVVALIVLGPEKLPKVARTVGNLLGRAQRYMADVKSEVNRQMELDELRSMKSTVESAAQDIHNTVSKNIGDVGQEFDSAWKEATAGLEDGSQTSFDAPSIGDGLGFENHKPKRLKKSTVQAVPLWYRRQARVRSHALSGAARVARHRPRSGL</sequence>
<name>E6PNN0_9ZZZZ</name>
<reference evidence="9" key="1">
    <citation type="submission" date="2009-10" db="EMBL/GenBank/DDBJ databases">
        <title>Diversity of trophic interactions inside an arsenic-rich microbial ecosystem.</title>
        <authorList>
            <person name="Bertin P.N."/>
            <person name="Heinrich-Salmeron A."/>
            <person name="Pelletier E."/>
            <person name="Goulhen-Chollet F."/>
            <person name="Arsene-Ploetze F."/>
            <person name="Gallien S."/>
            <person name="Calteau A."/>
            <person name="Vallenet D."/>
            <person name="Casiot C."/>
            <person name="Chane-Woon-Ming B."/>
            <person name="Giloteaux L."/>
            <person name="Barakat M."/>
            <person name="Bonnefoy V."/>
            <person name="Bruneel O."/>
            <person name="Chandler M."/>
            <person name="Cleiss J."/>
            <person name="Duran R."/>
            <person name="Elbaz-Poulichet F."/>
            <person name="Fonknechten N."/>
            <person name="Lauga B."/>
            <person name="Mornico D."/>
            <person name="Ortet P."/>
            <person name="Schaeffer C."/>
            <person name="Siguier P."/>
            <person name="Alexander Thil Smith A."/>
            <person name="Van Dorsselaer A."/>
            <person name="Weissenbach J."/>
            <person name="Medigue C."/>
            <person name="Le Paslier D."/>
        </authorList>
    </citation>
    <scope>NUCLEOTIDE SEQUENCE</scope>
</reference>
<comment type="caution">
    <text evidence="9">The sequence shown here is derived from an EMBL/GenBank/DDBJ whole genome shotgun (WGS) entry which is preliminary data.</text>
</comment>
<gene>
    <name evidence="9" type="ORF">CARN2_1391</name>
</gene>
<dbReference type="AlphaFoldDB" id="E6PNN0"/>
<dbReference type="PANTHER" id="PTHR33162">
    <property type="entry name" value="SEC-INDEPENDENT PROTEIN TRANSLOCASE PROTEIN TATA, CHLOROPLASTIC"/>
    <property type="match status" value="1"/>
</dbReference>
<evidence type="ECO:0000256" key="7">
    <source>
        <dbReference type="ARBA" id="ARBA00023010"/>
    </source>
</evidence>
<keyword evidence="8" id="KW-0472">Membrane</keyword>
<dbReference type="GO" id="GO:0016020">
    <property type="term" value="C:membrane"/>
    <property type="evidence" value="ECO:0007669"/>
    <property type="project" value="UniProtKB-SubCell"/>
</dbReference>
<keyword evidence="2" id="KW-0813">Transport</keyword>
<accession>E6PNN0</accession>
<dbReference type="NCBIfam" id="TIGR01410">
    <property type="entry name" value="tatB"/>
    <property type="match status" value="1"/>
</dbReference>
<evidence type="ECO:0000256" key="4">
    <source>
        <dbReference type="ARBA" id="ARBA00022692"/>
    </source>
</evidence>
<dbReference type="PANTHER" id="PTHR33162:SF1">
    <property type="entry name" value="SEC-INDEPENDENT PROTEIN TRANSLOCASE PROTEIN TATA, CHLOROPLASTIC"/>
    <property type="match status" value="1"/>
</dbReference>
<organism evidence="9">
    <name type="scientific">mine drainage metagenome</name>
    <dbReference type="NCBI Taxonomy" id="410659"/>
    <lineage>
        <taxon>unclassified sequences</taxon>
        <taxon>metagenomes</taxon>
        <taxon>ecological metagenomes</taxon>
    </lineage>
</organism>
<evidence type="ECO:0000256" key="3">
    <source>
        <dbReference type="ARBA" id="ARBA00022475"/>
    </source>
</evidence>
<dbReference type="PRINTS" id="PR01506">
    <property type="entry name" value="TATBPROTEIN"/>
</dbReference>
<dbReference type="GO" id="GO:0008320">
    <property type="term" value="F:protein transmembrane transporter activity"/>
    <property type="evidence" value="ECO:0007669"/>
    <property type="project" value="InterPro"/>
</dbReference>
<dbReference type="HAMAP" id="MF_00237">
    <property type="entry name" value="TatB"/>
    <property type="match status" value="1"/>
</dbReference>
<evidence type="ECO:0000256" key="8">
    <source>
        <dbReference type="ARBA" id="ARBA00023136"/>
    </source>
</evidence>
<evidence type="ECO:0000256" key="5">
    <source>
        <dbReference type="ARBA" id="ARBA00022927"/>
    </source>
</evidence>
<dbReference type="GO" id="GO:0043953">
    <property type="term" value="P:protein transport by the Tat complex"/>
    <property type="evidence" value="ECO:0007669"/>
    <property type="project" value="InterPro"/>
</dbReference>
<keyword evidence="7" id="KW-0811">Translocation</keyword>
<dbReference type="Gene3D" id="1.20.5.3310">
    <property type="match status" value="1"/>
</dbReference>
<keyword evidence="3" id="KW-1003">Cell membrane</keyword>
<dbReference type="InterPro" id="IPR003369">
    <property type="entry name" value="TatA/B/E"/>
</dbReference>
<evidence type="ECO:0000256" key="6">
    <source>
        <dbReference type="ARBA" id="ARBA00022989"/>
    </source>
</evidence>